<organism evidence="1 2">
    <name type="scientific">Micromonospora violae</name>
    <dbReference type="NCBI Taxonomy" id="1278207"/>
    <lineage>
        <taxon>Bacteria</taxon>
        <taxon>Bacillati</taxon>
        <taxon>Actinomycetota</taxon>
        <taxon>Actinomycetes</taxon>
        <taxon>Micromonosporales</taxon>
        <taxon>Micromonosporaceae</taxon>
        <taxon>Micromonospora</taxon>
    </lineage>
</organism>
<sequence>MRAVRFHDCLLSAVMTLAWLHRPTWSCLGRRYVCRCGAELPCRSRHRIPWNQPQWPGEHQ</sequence>
<dbReference type="EMBL" id="SHKK01000001">
    <property type="protein sequence ID" value="RZT80664.1"/>
    <property type="molecule type" value="Genomic_DNA"/>
</dbReference>
<evidence type="ECO:0000313" key="2">
    <source>
        <dbReference type="Proteomes" id="UP000293781"/>
    </source>
</evidence>
<evidence type="ECO:0000313" key="1">
    <source>
        <dbReference type="EMBL" id="RZT80664.1"/>
    </source>
</evidence>
<name>A0A4Q7UID2_9ACTN</name>
<protein>
    <submittedName>
        <fullName evidence="1">Uncharacterized protein</fullName>
    </submittedName>
</protein>
<reference evidence="1 2" key="1">
    <citation type="submission" date="2019-02" db="EMBL/GenBank/DDBJ databases">
        <title>Sequencing the genomes of 1000 actinobacteria strains.</title>
        <authorList>
            <person name="Klenk H.-P."/>
        </authorList>
    </citation>
    <scope>NUCLEOTIDE SEQUENCE [LARGE SCALE GENOMIC DNA]</scope>
    <source>
        <strain evidence="1 2">DSM 45888</strain>
    </source>
</reference>
<gene>
    <name evidence="1" type="ORF">EV382_3922</name>
</gene>
<dbReference type="Proteomes" id="UP000293781">
    <property type="component" value="Unassembled WGS sequence"/>
</dbReference>
<dbReference type="AlphaFoldDB" id="A0A4Q7UID2"/>
<comment type="caution">
    <text evidence="1">The sequence shown here is derived from an EMBL/GenBank/DDBJ whole genome shotgun (WGS) entry which is preliminary data.</text>
</comment>
<accession>A0A4Q7UID2</accession>
<proteinExistence type="predicted"/>
<dbReference type="OrthoDB" id="3397090at2"/>
<keyword evidence="2" id="KW-1185">Reference proteome</keyword>